<name>A0A0N5DA54_THECL</name>
<dbReference type="WBParaSite" id="TCLT_0001003701-mRNA-1">
    <property type="protein sequence ID" value="TCLT_0001003701-mRNA-1"/>
    <property type="gene ID" value="TCLT_0001003701"/>
</dbReference>
<accession>A0A0N5DA54</accession>
<evidence type="ECO:0000313" key="1">
    <source>
        <dbReference type="EMBL" id="VDN07698.1"/>
    </source>
</evidence>
<proteinExistence type="predicted"/>
<sequence length="92" mass="10267">MKDIGKHSASLPESGTVRMITLEVLIQGIEVSQSRWSEEVLKAILDHFGRTTRRSWSLCRSLYSEKFLCAVILEELKQANSVTTSIAGHTCS</sequence>
<dbReference type="Proteomes" id="UP000276776">
    <property type="component" value="Unassembled WGS sequence"/>
</dbReference>
<reference evidence="1 2" key="2">
    <citation type="submission" date="2018-11" db="EMBL/GenBank/DDBJ databases">
        <authorList>
            <consortium name="Pathogen Informatics"/>
        </authorList>
    </citation>
    <scope>NUCLEOTIDE SEQUENCE [LARGE SCALE GENOMIC DNA]</scope>
</reference>
<protein>
    <submittedName>
        <fullName evidence="3">HTH_48 domain-containing protein</fullName>
    </submittedName>
</protein>
<evidence type="ECO:0000313" key="3">
    <source>
        <dbReference type="WBParaSite" id="TCLT_0001003701-mRNA-1"/>
    </source>
</evidence>
<dbReference type="AlphaFoldDB" id="A0A0N5DA54"/>
<evidence type="ECO:0000313" key="2">
    <source>
        <dbReference type="Proteomes" id="UP000276776"/>
    </source>
</evidence>
<gene>
    <name evidence="1" type="ORF">TCLT_LOCUS10026</name>
</gene>
<dbReference type="EMBL" id="UYYF01004948">
    <property type="protein sequence ID" value="VDN07698.1"/>
    <property type="molecule type" value="Genomic_DNA"/>
</dbReference>
<organism evidence="3">
    <name type="scientific">Thelazia callipaeda</name>
    <name type="common">Oriental eyeworm</name>
    <name type="synonym">Parasitic nematode</name>
    <dbReference type="NCBI Taxonomy" id="103827"/>
    <lineage>
        <taxon>Eukaryota</taxon>
        <taxon>Metazoa</taxon>
        <taxon>Ecdysozoa</taxon>
        <taxon>Nematoda</taxon>
        <taxon>Chromadorea</taxon>
        <taxon>Rhabditida</taxon>
        <taxon>Spirurina</taxon>
        <taxon>Spiruromorpha</taxon>
        <taxon>Thelazioidea</taxon>
        <taxon>Thelaziidae</taxon>
        <taxon>Thelazia</taxon>
    </lineage>
</organism>
<keyword evidence="2" id="KW-1185">Reference proteome</keyword>
<reference evidence="3" key="1">
    <citation type="submission" date="2017-02" db="UniProtKB">
        <authorList>
            <consortium name="WormBaseParasite"/>
        </authorList>
    </citation>
    <scope>IDENTIFICATION</scope>
</reference>